<dbReference type="SMART" id="SM00490">
    <property type="entry name" value="HELICc"/>
    <property type="match status" value="1"/>
</dbReference>
<evidence type="ECO:0000256" key="3">
    <source>
        <dbReference type="ARBA" id="ARBA00022806"/>
    </source>
</evidence>
<keyword evidence="4" id="KW-0067">ATP-binding</keyword>
<dbReference type="PROSITE" id="PS00690">
    <property type="entry name" value="DEAH_ATP_HELICASE"/>
    <property type="match status" value="1"/>
</dbReference>
<evidence type="ECO:0000256" key="4">
    <source>
        <dbReference type="ARBA" id="ARBA00022840"/>
    </source>
</evidence>
<comment type="caution">
    <text evidence="7">The sequence shown here is derived from an EMBL/GenBank/DDBJ whole genome shotgun (WGS) entry which is preliminary data.</text>
</comment>
<protein>
    <recommendedName>
        <fullName evidence="9">ATP-dependent RNA helicase</fullName>
    </recommendedName>
</protein>
<evidence type="ECO:0000256" key="2">
    <source>
        <dbReference type="ARBA" id="ARBA00022801"/>
    </source>
</evidence>
<dbReference type="Proteomes" id="UP000708208">
    <property type="component" value="Unassembled WGS sequence"/>
</dbReference>
<dbReference type="CDD" id="cd18791">
    <property type="entry name" value="SF2_C_RHA"/>
    <property type="match status" value="1"/>
</dbReference>
<evidence type="ECO:0000259" key="5">
    <source>
        <dbReference type="PROSITE" id="PS51192"/>
    </source>
</evidence>
<dbReference type="InterPro" id="IPR014001">
    <property type="entry name" value="Helicase_ATP-bd"/>
</dbReference>
<accession>A0A8J2LKT0</accession>
<evidence type="ECO:0000313" key="7">
    <source>
        <dbReference type="EMBL" id="CAG7824944.1"/>
    </source>
</evidence>
<evidence type="ECO:0000256" key="1">
    <source>
        <dbReference type="ARBA" id="ARBA00022741"/>
    </source>
</evidence>
<dbReference type="InterPro" id="IPR011545">
    <property type="entry name" value="DEAD/DEAH_box_helicase_dom"/>
</dbReference>
<reference evidence="7" key="1">
    <citation type="submission" date="2021-06" db="EMBL/GenBank/DDBJ databases">
        <authorList>
            <person name="Hodson N. C."/>
            <person name="Mongue J. A."/>
            <person name="Jaron S. K."/>
        </authorList>
    </citation>
    <scope>NUCLEOTIDE SEQUENCE</scope>
</reference>
<dbReference type="Pfam" id="PF00270">
    <property type="entry name" value="DEAD"/>
    <property type="match status" value="1"/>
</dbReference>
<feature type="domain" description="Helicase C-terminal" evidence="6">
    <location>
        <begin position="237"/>
        <end position="400"/>
    </location>
</feature>
<name>A0A8J2LKT0_9HEXA</name>
<dbReference type="PANTHER" id="PTHR18934">
    <property type="entry name" value="ATP-DEPENDENT RNA HELICASE"/>
    <property type="match status" value="1"/>
</dbReference>
<dbReference type="InterPro" id="IPR002464">
    <property type="entry name" value="DNA/RNA_helicase_DEAH_CS"/>
</dbReference>
<evidence type="ECO:0000259" key="6">
    <source>
        <dbReference type="PROSITE" id="PS51194"/>
    </source>
</evidence>
<dbReference type="OrthoDB" id="6103986at2759"/>
<feature type="non-terminal residue" evidence="7">
    <location>
        <position position="1"/>
    </location>
</feature>
<dbReference type="Pfam" id="PF00271">
    <property type="entry name" value="Helicase_C"/>
    <property type="match status" value="1"/>
</dbReference>
<sequence length="760" mass="86654">MYMKVQLRSEETTQNEDLRRQLHRELYRFQARLPALAARAEIEKHVESNRSRFLIIQGQTGSGKSTQVVQYVADHPKLKNKKVVCTQPRKLAAISLASRVAMEYSGGSSNSSPGHEVRYYVGGDKLGGKGCRIEFVTEKVMLDRIMKGCQDAFNDVGCIVLDEAHERSILCDILLGLFREEDPRWKDLKIIVTSATIDLQEFSEFFKQAPTVEIEGRTYPVEFIYNPVQENCEIHYEVVKCALEIHQTYVLTAKVDFEDEVSKLNSPELLETLAFSLYGRQEPEEQFKVFEKLPATNRKIIFATDVAETSITINGIVYVVDSGIKKEMVFDPKRNISTLQVKTISRSSAIQRAGRSGRIQPGKCYRLYSKDDFELKETNTPPEIFRRPLSLAILCLREMKIDPVTFGWISAPSTDAFAAADEELRYLKAVDENNRPTDLGKLIAQSQHEPKLVRMIYRSCQDGLGMAGVTVASLLTIAHLFFWNGTDAAFKQKKLELPYSDGDIVTMFRLFEKWLRIRSGKERDPKSSRIISNEIFVGRRQNAWTKQAVDWCRMNFINGKAMRLAMSTRDELLALFAQTDIWRQNGPQNKEPSNEQLRKIVFYGYFLHSARLIHSRNARNHEYCAIHPDVIGNLSSRAAILKGKDSQDFSPPNWIIYDRVLRLPSTLLFPVTSPIESSWINEENEEFYELCTRKCDTLPTETIFKQTSQECLNRIVGKNCCNLNSLEKELNCALDVDVESGILAAYCSVSNKNAVEKALT</sequence>
<dbReference type="EMBL" id="CAJVCH010534523">
    <property type="protein sequence ID" value="CAG7824944.1"/>
    <property type="molecule type" value="Genomic_DNA"/>
</dbReference>
<dbReference type="PANTHER" id="PTHR18934:SF91">
    <property type="entry name" value="PRE-MRNA-SPLICING FACTOR ATP-DEPENDENT RNA HELICASE PRP16"/>
    <property type="match status" value="1"/>
</dbReference>
<gene>
    <name evidence="7" type="ORF">AFUS01_LOCUS35075</name>
</gene>
<dbReference type="GO" id="GO:0005524">
    <property type="term" value="F:ATP binding"/>
    <property type="evidence" value="ECO:0007669"/>
    <property type="project" value="UniProtKB-KW"/>
</dbReference>
<dbReference type="CDD" id="cd17917">
    <property type="entry name" value="DEXHc_RHA-like"/>
    <property type="match status" value="1"/>
</dbReference>
<evidence type="ECO:0008006" key="9">
    <source>
        <dbReference type="Google" id="ProtNLM"/>
    </source>
</evidence>
<keyword evidence="1" id="KW-0547">Nucleotide-binding</keyword>
<proteinExistence type="predicted"/>
<keyword evidence="2" id="KW-0378">Hydrolase</keyword>
<dbReference type="SMART" id="SM00487">
    <property type="entry name" value="DEXDc"/>
    <property type="match status" value="1"/>
</dbReference>
<dbReference type="InterPro" id="IPR001650">
    <property type="entry name" value="Helicase_C-like"/>
</dbReference>
<organism evidence="7 8">
    <name type="scientific">Allacma fusca</name>
    <dbReference type="NCBI Taxonomy" id="39272"/>
    <lineage>
        <taxon>Eukaryota</taxon>
        <taxon>Metazoa</taxon>
        <taxon>Ecdysozoa</taxon>
        <taxon>Arthropoda</taxon>
        <taxon>Hexapoda</taxon>
        <taxon>Collembola</taxon>
        <taxon>Symphypleona</taxon>
        <taxon>Sminthuridae</taxon>
        <taxon>Allacma</taxon>
    </lineage>
</organism>
<dbReference type="GO" id="GO:0034458">
    <property type="term" value="F:3'-5' RNA helicase activity"/>
    <property type="evidence" value="ECO:0007669"/>
    <property type="project" value="TreeGrafter"/>
</dbReference>
<keyword evidence="3" id="KW-0347">Helicase</keyword>
<evidence type="ECO:0000313" key="8">
    <source>
        <dbReference type="Proteomes" id="UP000708208"/>
    </source>
</evidence>
<keyword evidence="8" id="KW-1185">Reference proteome</keyword>
<dbReference type="PROSITE" id="PS51192">
    <property type="entry name" value="HELICASE_ATP_BIND_1"/>
    <property type="match status" value="1"/>
</dbReference>
<dbReference type="GO" id="GO:0003723">
    <property type="term" value="F:RNA binding"/>
    <property type="evidence" value="ECO:0007669"/>
    <property type="project" value="TreeGrafter"/>
</dbReference>
<dbReference type="AlphaFoldDB" id="A0A8J2LKT0"/>
<dbReference type="PROSITE" id="PS51194">
    <property type="entry name" value="HELICASE_CTER"/>
    <property type="match status" value="1"/>
</dbReference>
<feature type="domain" description="Helicase ATP-binding" evidence="5">
    <location>
        <begin position="45"/>
        <end position="215"/>
    </location>
</feature>
<dbReference type="GO" id="GO:0016787">
    <property type="term" value="F:hydrolase activity"/>
    <property type="evidence" value="ECO:0007669"/>
    <property type="project" value="UniProtKB-KW"/>
</dbReference>